<dbReference type="CDD" id="cd07890">
    <property type="entry name" value="CYTH-like_AC_IV-like"/>
    <property type="match status" value="1"/>
</dbReference>
<dbReference type="PROSITE" id="PS51707">
    <property type="entry name" value="CYTH"/>
    <property type="match status" value="1"/>
</dbReference>
<dbReference type="InterPro" id="IPR023577">
    <property type="entry name" value="CYTH_domain"/>
</dbReference>
<organism evidence="2 3">
    <name type="scientific">Methanochimaera problematica</name>
    <dbReference type="NCBI Taxonomy" id="2609417"/>
    <lineage>
        <taxon>Archaea</taxon>
        <taxon>Methanobacteriati</taxon>
        <taxon>Methanobacteriota</taxon>
        <taxon>Stenosarchaea group</taxon>
        <taxon>Methanomicrobia</taxon>
        <taxon>Methanomicrobiales</taxon>
        <taxon>Methanomicrobiaceae</taxon>
        <taxon>Methanochimaera</taxon>
    </lineage>
</organism>
<sequence length="177" mass="20072">MLEVEAKIKVNSHLPIKELLVNKKAESLGKSVQKDMYFNAPDRDFAKTDEALRIRVTDDNTEITYKGPKLKGSSAKAREEFNISFNDPETLEKILLRLGYRKSETVIKTREEYRFMGTTIALDDISGIGTFVEIEVVTDDNENALSLIEKAKNELGIIGDHITKSYLEMVLEKENSI</sequence>
<dbReference type="GeneID" id="85228970"/>
<dbReference type="Pfam" id="PF01928">
    <property type="entry name" value="CYTH"/>
    <property type="match status" value="1"/>
</dbReference>
<gene>
    <name evidence="2" type="primary">cyaB</name>
    <name evidence="2" type="ORF">F1737_02335</name>
</gene>
<evidence type="ECO:0000259" key="1">
    <source>
        <dbReference type="PROSITE" id="PS51707"/>
    </source>
</evidence>
<dbReference type="InterPro" id="IPR033469">
    <property type="entry name" value="CYTH-like_dom_sf"/>
</dbReference>
<proteinExistence type="predicted"/>
<protein>
    <submittedName>
        <fullName evidence="2">Class IV adenylate cyclase</fullName>
    </submittedName>
</protein>
<keyword evidence="3" id="KW-1185">Reference proteome</keyword>
<name>A0AA97FCA9_9EURY</name>
<dbReference type="AlphaFoldDB" id="A0AA97FCA9"/>
<accession>A0AA97FCA9</accession>
<dbReference type="EMBL" id="CP043875">
    <property type="protein sequence ID" value="WOF15603.1"/>
    <property type="molecule type" value="Genomic_DNA"/>
</dbReference>
<dbReference type="NCBIfam" id="TIGR00318">
    <property type="entry name" value="cyaB"/>
    <property type="match status" value="1"/>
</dbReference>
<dbReference type="KEGG" id="mefw:F1737_02335"/>
<evidence type="ECO:0000313" key="3">
    <source>
        <dbReference type="Proteomes" id="UP001301797"/>
    </source>
</evidence>
<dbReference type="Gene3D" id="2.40.320.10">
    <property type="entry name" value="Hypothetical Protein Pfu-838710-001"/>
    <property type="match status" value="1"/>
</dbReference>
<dbReference type="SUPFAM" id="SSF55154">
    <property type="entry name" value="CYTH-like phosphatases"/>
    <property type="match status" value="1"/>
</dbReference>
<dbReference type="PANTHER" id="PTHR21028">
    <property type="entry name" value="SI:CH211-156B7.4"/>
    <property type="match status" value="1"/>
</dbReference>
<dbReference type="RefSeq" id="WP_317137176.1">
    <property type="nucleotide sequence ID" value="NZ_CP043875.1"/>
</dbReference>
<evidence type="ECO:0000313" key="2">
    <source>
        <dbReference type="EMBL" id="WOF15603.1"/>
    </source>
</evidence>
<dbReference type="PANTHER" id="PTHR21028:SF2">
    <property type="entry name" value="CYTH DOMAIN-CONTAINING PROTEIN"/>
    <property type="match status" value="1"/>
</dbReference>
<feature type="domain" description="CYTH" evidence="1">
    <location>
        <begin position="1"/>
        <end position="172"/>
    </location>
</feature>
<reference evidence="2 3" key="1">
    <citation type="submission" date="2019-09" db="EMBL/GenBank/DDBJ databases">
        <title>The complete genome of Methanoplanus sp. FWC-SCC4.</title>
        <authorList>
            <person name="Chen S.-C."/>
            <person name="Zhou Y.-Z."/>
            <person name="Lai M.-C."/>
        </authorList>
    </citation>
    <scope>NUCLEOTIDE SEQUENCE [LARGE SCALE GENOMIC DNA]</scope>
    <source>
        <strain evidence="2 3">FWC-SCC4</strain>
    </source>
</reference>
<dbReference type="Proteomes" id="UP001301797">
    <property type="component" value="Chromosome"/>
</dbReference>
<dbReference type="InterPro" id="IPR008173">
    <property type="entry name" value="Adenylyl_cyclase_CyaB"/>
</dbReference>
<dbReference type="SMART" id="SM01118">
    <property type="entry name" value="CYTH"/>
    <property type="match status" value="1"/>
</dbReference>